<reference evidence="4 5" key="1">
    <citation type="journal article" date="2017" name="Curr. Biol.">
        <title>Genome architecture and evolution of a unichromosomal asexual nematode.</title>
        <authorList>
            <person name="Fradin H."/>
            <person name="Zegar C."/>
            <person name="Gutwein M."/>
            <person name="Lucas J."/>
            <person name="Kovtun M."/>
            <person name="Corcoran D."/>
            <person name="Baugh L.R."/>
            <person name="Kiontke K."/>
            <person name="Gunsalus K."/>
            <person name="Fitch D.H."/>
            <person name="Piano F."/>
        </authorList>
    </citation>
    <scope>NUCLEOTIDE SEQUENCE [LARGE SCALE GENOMIC DNA]</scope>
    <source>
        <strain evidence="4">PF1309</strain>
    </source>
</reference>
<evidence type="ECO:0000259" key="3">
    <source>
        <dbReference type="PROSITE" id="PS50158"/>
    </source>
</evidence>
<feature type="compositionally biased region" description="Acidic residues" evidence="2">
    <location>
        <begin position="111"/>
        <end position="120"/>
    </location>
</feature>
<dbReference type="InterPro" id="IPR001878">
    <property type="entry name" value="Znf_CCHC"/>
</dbReference>
<organism evidence="4 5">
    <name type="scientific">Diploscapter pachys</name>
    <dbReference type="NCBI Taxonomy" id="2018661"/>
    <lineage>
        <taxon>Eukaryota</taxon>
        <taxon>Metazoa</taxon>
        <taxon>Ecdysozoa</taxon>
        <taxon>Nematoda</taxon>
        <taxon>Chromadorea</taxon>
        <taxon>Rhabditida</taxon>
        <taxon>Rhabditina</taxon>
        <taxon>Rhabditomorpha</taxon>
        <taxon>Rhabditoidea</taxon>
        <taxon>Rhabditidae</taxon>
        <taxon>Diploscapter</taxon>
    </lineage>
</organism>
<protein>
    <recommendedName>
        <fullName evidence="3">CCHC-type domain-containing protein</fullName>
    </recommendedName>
</protein>
<evidence type="ECO:0000313" key="5">
    <source>
        <dbReference type="Proteomes" id="UP000218231"/>
    </source>
</evidence>
<gene>
    <name evidence="4" type="ORF">WR25_05316</name>
</gene>
<dbReference type="PROSITE" id="PS50158">
    <property type="entry name" value="ZF_CCHC"/>
    <property type="match status" value="1"/>
</dbReference>
<feature type="region of interest" description="Disordered" evidence="2">
    <location>
        <begin position="21"/>
        <end position="148"/>
    </location>
</feature>
<feature type="compositionally biased region" description="Basic and acidic residues" evidence="2">
    <location>
        <begin position="79"/>
        <end position="110"/>
    </location>
</feature>
<name>A0A2A2JC43_9BILA</name>
<feature type="compositionally biased region" description="Low complexity" evidence="2">
    <location>
        <begin position="138"/>
        <end position="147"/>
    </location>
</feature>
<sequence length="305" mass="33227">MEFIASLLDSLTATAVDDFDEFADAEDGQKTPTSERVRQIDAEPDEESGTSGSESESESETEPDTADEEDSVSSTPESSDDRGEEQLFVKVKDAHSKNEAEGKKEQRLSVEDAEDEDVFNEPEGFNSDLEGEVIEQNSSGSSPSSMSTCIFSSASRKLSEEQAATSTARGLSRSFAKVCNNCGKAGHLSMDCVELDEKWTPPKEEDSTTQHQNGTLETELDAGAVDSDKAQQHNDTSKPTLMVNQLSQAMPKEALAGFQRLAQMTQKQQIRQVPTGMPLVIQYYSDGHAQYMNISLKDSNAAIVK</sequence>
<evidence type="ECO:0000256" key="2">
    <source>
        <dbReference type="SAM" id="MobiDB-lite"/>
    </source>
</evidence>
<evidence type="ECO:0000256" key="1">
    <source>
        <dbReference type="PROSITE-ProRule" id="PRU00047"/>
    </source>
</evidence>
<feature type="compositionally biased region" description="Basic and acidic residues" evidence="2">
    <location>
        <begin position="27"/>
        <end position="41"/>
    </location>
</feature>
<keyword evidence="1" id="KW-0862">Zinc</keyword>
<dbReference type="Proteomes" id="UP000218231">
    <property type="component" value="Unassembled WGS sequence"/>
</dbReference>
<keyword evidence="5" id="KW-1185">Reference proteome</keyword>
<dbReference type="GO" id="GO:0003676">
    <property type="term" value="F:nucleic acid binding"/>
    <property type="evidence" value="ECO:0007669"/>
    <property type="project" value="InterPro"/>
</dbReference>
<dbReference type="GO" id="GO:0008270">
    <property type="term" value="F:zinc ion binding"/>
    <property type="evidence" value="ECO:0007669"/>
    <property type="project" value="UniProtKB-KW"/>
</dbReference>
<accession>A0A2A2JC43</accession>
<dbReference type="EMBL" id="LIAE01010539">
    <property type="protein sequence ID" value="PAV59215.1"/>
    <property type="molecule type" value="Genomic_DNA"/>
</dbReference>
<proteinExistence type="predicted"/>
<keyword evidence="1" id="KW-0863">Zinc-finger</keyword>
<feature type="compositionally biased region" description="Acidic residues" evidence="2">
    <location>
        <begin position="55"/>
        <end position="71"/>
    </location>
</feature>
<evidence type="ECO:0000313" key="4">
    <source>
        <dbReference type="EMBL" id="PAV59215.1"/>
    </source>
</evidence>
<feature type="domain" description="CCHC-type" evidence="3">
    <location>
        <begin position="179"/>
        <end position="192"/>
    </location>
</feature>
<dbReference type="AlphaFoldDB" id="A0A2A2JC43"/>
<keyword evidence="1" id="KW-0479">Metal-binding</keyword>
<comment type="caution">
    <text evidence="4">The sequence shown here is derived from an EMBL/GenBank/DDBJ whole genome shotgun (WGS) entry which is preliminary data.</text>
</comment>